<dbReference type="AlphaFoldDB" id="A0A194XLX5"/>
<dbReference type="Proteomes" id="UP000070700">
    <property type="component" value="Unassembled WGS sequence"/>
</dbReference>
<proteinExistence type="predicted"/>
<evidence type="ECO:0000313" key="1">
    <source>
        <dbReference type="EMBL" id="KUJ20767.1"/>
    </source>
</evidence>
<name>A0A194XLX5_MOLSC</name>
<dbReference type="InParanoid" id="A0A194XLX5"/>
<dbReference type="OrthoDB" id="10284628at2759"/>
<reference evidence="1 2" key="1">
    <citation type="submission" date="2015-10" db="EMBL/GenBank/DDBJ databases">
        <title>Full genome of DAOMC 229536 Phialocephala scopiformis, a fungal endophyte of spruce producing the potent anti-insectan compound rugulosin.</title>
        <authorList>
            <consortium name="DOE Joint Genome Institute"/>
            <person name="Walker A.K."/>
            <person name="Frasz S.L."/>
            <person name="Seifert K.A."/>
            <person name="Miller J.D."/>
            <person name="Mondo S.J."/>
            <person name="Labutti K."/>
            <person name="Lipzen A."/>
            <person name="Dockter R."/>
            <person name="Kennedy M."/>
            <person name="Grigoriev I.V."/>
            <person name="Spatafora J.W."/>
        </authorList>
    </citation>
    <scope>NUCLEOTIDE SEQUENCE [LARGE SCALE GENOMIC DNA]</scope>
    <source>
        <strain evidence="1 2">CBS 120377</strain>
    </source>
</reference>
<protein>
    <submittedName>
        <fullName evidence="1">Uncharacterized protein</fullName>
    </submittedName>
</protein>
<dbReference type="KEGG" id="psco:LY89DRAFT_771785"/>
<dbReference type="GeneID" id="28831619"/>
<gene>
    <name evidence="1" type="ORF">LY89DRAFT_771785</name>
</gene>
<sequence>MALVPPSMATFPLAQAAAAPGEAMFTAPNAASVAAYNALVAGVAPPYVPGAIFPGPVYRALVAPAPNFLPPDFNVDARDVIDPLTLGPVPAVPRDYLRTYGRTLWHFYRILVAHVNDNWAERVGVPGLMPWNFYADPIQFDVRVANCWFDPALPTRGLARLAALYPVAVFRDMRCVLFPFSTLVAGVRLELLIIVSPFAKTIDLLKTDPLVEPPPSAASAAADAMGHIMRLVALHLGDEFDPRDWKMRDRGSSLNTLGTFTDHQMILAADAMALLFGYDISFLGLSPAPARFPPLPIPLPMLDAFRARFTHIIATGSLPLPAPIANDYAFRLVPRKKNQMRRALA</sequence>
<dbReference type="RefSeq" id="XP_018075122.1">
    <property type="nucleotide sequence ID" value="XM_018221893.1"/>
</dbReference>
<keyword evidence="2" id="KW-1185">Reference proteome</keyword>
<organism evidence="1 2">
    <name type="scientific">Mollisia scopiformis</name>
    <name type="common">Conifer needle endophyte fungus</name>
    <name type="synonym">Phialocephala scopiformis</name>
    <dbReference type="NCBI Taxonomy" id="149040"/>
    <lineage>
        <taxon>Eukaryota</taxon>
        <taxon>Fungi</taxon>
        <taxon>Dikarya</taxon>
        <taxon>Ascomycota</taxon>
        <taxon>Pezizomycotina</taxon>
        <taxon>Leotiomycetes</taxon>
        <taxon>Helotiales</taxon>
        <taxon>Mollisiaceae</taxon>
        <taxon>Mollisia</taxon>
    </lineage>
</organism>
<accession>A0A194XLX5</accession>
<dbReference type="EMBL" id="KQ947409">
    <property type="protein sequence ID" value="KUJ20767.1"/>
    <property type="molecule type" value="Genomic_DNA"/>
</dbReference>
<evidence type="ECO:0000313" key="2">
    <source>
        <dbReference type="Proteomes" id="UP000070700"/>
    </source>
</evidence>